<organism evidence="5 6">
    <name type="scientific">Priestia iocasae</name>
    <dbReference type="NCBI Taxonomy" id="2291674"/>
    <lineage>
        <taxon>Bacteria</taxon>
        <taxon>Bacillati</taxon>
        <taxon>Bacillota</taxon>
        <taxon>Bacilli</taxon>
        <taxon>Bacillales</taxon>
        <taxon>Bacillaceae</taxon>
        <taxon>Priestia</taxon>
    </lineage>
</organism>
<comment type="caution">
    <text evidence="5">The sequence shown here is derived from an EMBL/GenBank/DDBJ whole genome shotgun (WGS) entry which is preliminary data.</text>
</comment>
<dbReference type="PROSITE" id="PS00356">
    <property type="entry name" value="HTH_LACI_1"/>
    <property type="match status" value="1"/>
</dbReference>
<evidence type="ECO:0000256" key="2">
    <source>
        <dbReference type="ARBA" id="ARBA00023125"/>
    </source>
</evidence>
<dbReference type="CDD" id="cd01544">
    <property type="entry name" value="PBP1_GalR"/>
    <property type="match status" value="1"/>
</dbReference>
<name>A0ABS2QUC9_9BACI</name>
<dbReference type="SUPFAM" id="SSF53822">
    <property type="entry name" value="Periplasmic binding protein-like I"/>
    <property type="match status" value="1"/>
</dbReference>
<dbReference type="Gene3D" id="3.40.50.2300">
    <property type="match status" value="2"/>
</dbReference>
<evidence type="ECO:0000256" key="1">
    <source>
        <dbReference type="ARBA" id="ARBA00023015"/>
    </source>
</evidence>
<evidence type="ECO:0000313" key="6">
    <source>
        <dbReference type="Proteomes" id="UP000809829"/>
    </source>
</evidence>
<evidence type="ECO:0000259" key="4">
    <source>
        <dbReference type="PROSITE" id="PS50932"/>
    </source>
</evidence>
<feature type="domain" description="HTH lacI-type" evidence="4">
    <location>
        <begin position="2"/>
        <end position="52"/>
    </location>
</feature>
<dbReference type="RefSeq" id="WP_205186566.1">
    <property type="nucleotide sequence ID" value="NZ_JAFBFC010000003.1"/>
</dbReference>
<dbReference type="Proteomes" id="UP000809829">
    <property type="component" value="Unassembled WGS sequence"/>
</dbReference>
<dbReference type="InterPro" id="IPR000843">
    <property type="entry name" value="HTH_LacI"/>
</dbReference>
<gene>
    <name evidence="5" type="ORF">JOC83_001923</name>
</gene>
<dbReference type="PANTHER" id="PTHR30146">
    <property type="entry name" value="LACI-RELATED TRANSCRIPTIONAL REPRESSOR"/>
    <property type="match status" value="1"/>
</dbReference>
<dbReference type="Pfam" id="PF00356">
    <property type="entry name" value="LacI"/>
    <property type="match status" value="1"/>
</dbReference>
<dbReference type="InterPro" id="IPR028082">
    <property type="entry name" value="Peripla_BP_I"/>
</dbReference>
<keyword evidence="2" id="KW-0238">DNA-binding</keyword>
<sequence length="330" mass="37169">MATIRDIAEKAGVSIATVSRVLNYDATLSVSDETKKKIFEIAEDLSYKKLQTKKVSTSKIGMINWYTEKEELDDIYYMSIRLGAEQRCQTHDLQVIKYSQPNLGDLQSAPIPIQGMIAIGKYSEKEVEQLKQVTENIVFVDYSPNDDECDSVVVDFQRATEKVLQHFIEHGHKKIGYIGGREQFKDRTAYIEDVREETVKSFLAKHGLLEESYLYVGTFTVNEGYELMKKAIAEHGDNLPTAFFAGNDSIAIGCLRALHEEKIAVPERVSIIGVNDVSVSKYIYPALSTVKVHTEFMGETAVDLLMERLSDRKIPKKVVVPTELVLRGSS</sequence>
<dbReference type="Pfam" id="PF13377">
    <property type="entry name" value="Peripla_BP_3"/>
    <property type="match status" value="1"/>
</dbReference>
<keyword evidence="6" id="KW-1185">Reference proteome</keyword>
<reference evidence="5 6" key="1">
    <citation type="submission" date="2021-01" db="EMBL/GenBank/DDBJ databases">
        <title>Genomic Encyclopedia of Type Strains, Phase IV (KMG-IV): sequencing the most valuable type-strain genomes for metagenomic binning, comparative biology and taxonomic classification.</title>
        <authorList>
            <person name="Goeker M."/>
        </authorList>
    </citation>
    <scope>NUCLEOTIDE SEQUENCE [LARGE SCALE GENOMIC DNA]</scope>
    <source>
        <strain evidence="5 6">DSM 104297</strain>
    </source>
</reference>
<keyword evidence="1" id="KW-0805">Transcription regulation</keyword>
<proteinExistence type="predicted"/>
<dbReference type="SMART" id="SM00354">
    <property type="entry name" value="HTH_LACI"/>
    <property type="match status" value="1"/>
</dbReference>
<accession>A0ABS2QUC9</accession>
<dbReference type="PROSITE" id="PS50932">
    <property type="entry name" value="HTH_LACI_2"/>
    <property type="match status" value="1"/>
</dbReference>
<evidence type="ECO:0000313" key="5">
    <source>
        <dbReference type="EMBL" id="MBM7703076.1"/>
    </source>
</evidence>
<dbReference type="InterPro" id="IPR010982">
    <property type="entry name" value="Lambda_DNA-bd_dom_sf"/>
</dbReference>
<dbReference type="SUPFAM" id="SSF47413">
    <property type="entry name" value="lambda repressor-like DNA-binding domains"/>
    <property type="match status" value="1"/>
</dbReference>
<dbReference type="PRINTS" id="PR00036">
    <property type="entry name" value="HTHLACI"/>
</dbReference>
<dbReference type="EMBL" id="JAFBFC010000003">
    <property type="protein sequence ID" value="MBM7703076.1"/>
    <property type="molecule type" value="Genomic_DNA"/>
</dbReference>
<dbReference type="PANTHER" id="PTHR30146:SF149">
    <property type="entry name" value="HTH-TYPE TRANSCRIPTIONAL REGULATOR EBGR"/>
    <property type="match status" value="1"/>
</dbReference>
<dbReference type="CDD" id="cd01392">
    <property type="entry name" value="HTH_LacI"/>
    <property type="match status" value="1"/>
</dbReference>
<dbReference type="Gene3D" id="1.10.260.40">
    <property type="entry name" value="lambda repressor-like DNA-binding domains"/>
    <property type="match status" value="1"/>
</dbReference>
<evidence type="ECO:0000256" key="3">
    <source>
        <dbReference type="ARBA" id="ARBA00023163"/>
    </source>
</evidence>
<protein>
    <submittedName>
        <fullName evidence="5">LacI family transcriptional regulator</fullName>
    </submittedName>
</protein>
<keyword evidence="3" id="KW-0804">Transcription</keyword>
<dbReference type="InterPro" id="IPR046335">
    <property type="entry name" value="LacI/GalR-like_sensor"/>
</dbReference>